<keyword evidence="4" id="KW-1185">Reference proteome</keyword>
<protein>
    <recommendedName>
        <fullName evidence="1">Zinc finger protein-like 1 homolog</fullName>
    </recommendedName>
</protein>
<dbReference type="AlphaFoldDB" id="A0A653D7Q6"/>
<reference evidence="3 4" key="1">
    <citation type="submission" date="2019-01" db="EMBL/GenBank/DDBJ databases">
        <authorList>
            <person name="Sayadi A."/>
        </authorList>
    </citation>
    <scope>NUCLEOTIDE SEQUENCE [LARGE SCALE GENOMIC DNA]</scope>
</reference>
<proteinExistence type="inferred from homology"/>
<evidence type="ECO:0000259" key="2">
    <source>
        <dbReference type="Pfam" id="PF25993"/>
    </source>
</evidence>
<name>A0A653D7Q6_CALMS</name>
<gene>
    <name evidence="3" type="ORF">CALMAC_LOCUS14726</name>
</gene>
<comment type="subcellular location">
    <subcellularLocation>
        <location evidence="1">Membrane</location>
        <topology evidence="1">Single-pass membrane protein</topology>
    </subcellularLocation>
</comment>
<evidence type="ECO:0000313" key="3">
    <source>
        <dbReference type="EMBL" id="VEN55581.1"/>
    </source>
</evidence>
<dbReference type="PANTHER" id="PTHR12981">
    <property type="entry name" value="ZINC FINGER PROTEIN-LIKE 1"/>
    <property type="match status" value="1"/>
</dbReference>
<dbReference type="InterPro" id="IPR058731">
    <property type="entry name" value="Znf-B_box_ZFPL1-like"/>
</dbReference>
<dbReference type="Pfam" id="PF25993">
    <property type="entry name" value="zf-B_box_ZFPL1"/>
    <property type="match status" value="1"/>
</dbReference>
<comment type="similarity">
    <text evidence="1">Belongs to the ZFPL1 family.</text>
</comment>
<dbReference type="Proteomes" id="UP000410492">
    <property type="component" value="Unassembled WGS sequence"/>
</dbReference>
<sequence length="99" mass="11242">MGLCKCPKRRVTNQFCFEHRVCVCENCMVTNHPICVVQSYLQWLQDNVFHWSCLDHYARQLPSTTAPRGYTCPSCKSPLFPAPNLISPVADVLKEKLAG</sequence>
<feature type="non-terminal residue" evidence="3">
    <location>
        <position position="99"/>
    </location>
</feature>
<dbReference type="OrthoDB" id="1916590at2759"/>
<dbReference type="GO" id="GO:0005794">
    <property type="term" value="C:Golgi apparatus"/>
    <property type="evidence" value="ECO:0007669"/>
    <property type="project" value="TreeGrafter"/>
</dbReference>
<evidence type="ECO:0000256" key="1">
    <source>
        <dbReference type="RuleBase" id="RU369078"/>
    </source>
</evidence>
<keyword evidence="1" id="KW-0472">Membrane</keyword>
<evidence type="ECO:0000313" key="4">
    <source>
        <dbReference type="Proteomes" id="UP000410492"/>
    </source>
</evidence>
<feature type="domain" description="ZFPL1-like B-box zinc-binding" evidence="2">
    <location>
        <begin position="1"/>
        <end position="46"/>
    </location>
</feature>
<dbReference type="PANTHER" id="PTHR12981:SF0">
    <property type="entry name" value="ZINC FINGER PROTEIN-LIKE 1"/>
    <property type="match status" value="1"/>
</dbReference>
<keyword evidence="1" id="KW-0479">Metal-binding</keyword>
<keyword evidence="1" id="KW-0863">Zinc-finger</keyword>
<dbReference type="GO" id="GO:0008270">
    <property type="term" value="F:zinc ion binding"/>
    <property type="evidence" value="ECO:0007669"/>
    <property type="project" value="UniProtKB-UniRule"/>
</dbReference>
<keyword evidence="1" id="KW-0862">Zinc</keyword>
<dbReference type="EMBL" id="CAACVG010010334">
    <property type="protein sequence ID" value="VEN55581.1"/>
    <property type="molecule type" value="Genomic_DNA"/>
</dbReference>
<dbReference type="GO" id="GO:0016020">
    <property type="term" value="C:membrane"/>
    <property type="evidence" value="ECO:0007669"/>
    <property type="project" value="UniProtKB-SubCell"/>
</dbReference>
<organism evidence="3 4">
    <name type="scientific">Callosobruchus maculatus</name>
    <name type="common">Southern cowpea weevil</name>
    <name type="synonym">Pulse bruchid</name>
    <dbReference type="NCBI Taxonomy" id="64391"/>
    <lineage>
        <taxon>Eukaryota</taxon>
        <taxon>Metazoa</taxon>
        <taxon>Ecdysozoa</taxon>
        <taxon>Arthropoda</taxon>
        <taxon>Hexapoda</taxon>
        <taxon>Insecta</taxon>
        <taxon>Pterygota</taxon>
        <taxon>Neoptera</taxon>
        <taxon>Endopterygota</taxon>
        <taxon>Coleoptera</taxon>
        <taxon>Polyphaga</taxon>
        <taxon>Cucujiformia</taxon>
        <taxon>Chrysomeloidea</taxon>
        <taxon>Chrysomelidae</taxon>
        <taxon>Bruchinae</taxon>
        <taxon>Bruchini</taxon>
        <taxon>Callosobruchus</taxon>
    </lineage>
</organism>
<dbReference type="InterPro" id="IPR039043">
    <property type="entry name" value="ZFPL1"/>
</dbReference>
<accession>A0A653D7Q6</accession>